<dbReference type="PANTHER" id="PTHR33777:SF1">
    <property type="entry name" value="UPF0045 PROTEIN ECM15"/>
    <property type="match status" value="1"/>
</dbReference>
<dbReference type="EMBL" id="LSDA01000091">
    <property type="protein sequence ID" value="KXB57391.1"/>
    <property type="molecule type" value="Genomic_DNA"/>
</dbReference>
<comment type="similarity">
    <text evidence="1">Belongs to the UPF0045 family.</text>
</comment>
<accession>A0A133ZPN1</accession>
<dbReference type="Gene3D" id="3.30.70.930">
    <property type="match status" value="1"/>
</dbReference>
<evidence type="ECO:0000313" key="4">
    <source>
        <dbReference type="Proteomes" id="UP000070394"/>
    </source>
</evidence>
<dbReference type="InterPro" id="IPR029756">
    <property type="entry name" value="MTH1187/YkoF-like"/>
</dbReference>
<dbReference type="Pfam" id="PF01910">
    <property type="entry name" value="Thiamine_BP"/>
    <property type="match status" value="1"/>
</dbReference>
<dbReference type="PANTHER" id="PTHR33777">
    <property type="entry name" value="UPF0045 PROTEIN ECM15"/>
    <property type="match status" value="1"/>
</dbReference>
<dbReference type="SUPFAM" id="SSF89957">
    <property type="entry name" value="MTH1187/YkoF-like"/>
    <property type="match status" value="1"/>
</dbReference>
<evidence type="ECO:0000256" key="1">
    <source>
        <dbReference type="ARBA" id="ARBA00010272"/>
    </source>
</evidence>
<sequence>MAVCFFGGRHMNASVAIQTLPEVYDNDEIVRIVDEVIAYIKSTGYKYYVGPFETTIEGDYDELMDIVKECQHIAIRAGAPAVMAYIKVSFKPDGDLLTIDRKVTKHHLDEK</sequence>
<proteinExistence type="inferred from homology"/>
<organism evidence="3 4">
    <name type="scientific">Lachnoanaerobaculum saburreum</name>
    <dbReference type="NCBI Taxonomy" id="467210"/>
    <lineage>
        <taxon>Bacteria</taxon>
        <taxon>Bacillati</taxon>
        <taxon>Bacillota</taxon>
        <taxon>Clostridia</taxon>
        <taxon>Lachnospirales</taxon>
        <taxon>Lachnospiraceae</taxon>
        <taxon>Lachnoanaerobaculum</taxon>
    </lineage>
</organism>
<gene>
    <name evidence="3" type="ORF">HMPREF1866_01479</name>
</gene>
<feature type="domain" description="Thiamine-binding protein" evidence="2">
    <location>
        <begin position="15"/>
        <end position="106"/>
    </location>
</feature>
<evidence type="ECO:0000313" key="3">
    <source>
        <dbReference type="EMBL" id="KXB57391.1"/>
    </source>
</evidence>
<protein>
    <recommendedName>
        <fullName evidence="2">Thiamine-binding protein domain-containing protein</fullName>
    </recommendedName>
</protein>
<comment type="caution">
    <text evidence="3">The sequence shown here is derived from an EMBL/GenBank/DDBJ whole genome shotgun (WGS) entry which is preliminary data.</text>
</comment>
<dbReference type="STRING" id="467210.HMPREF1866_01479"/>
<name>A0A133ZPN1_9FIRM</name>
<evidence type="ECO:0000259" key="2">
    <source>
        <dbReference type="Pfam" id="PF01910"/>
    </source>
</evidence>
<dbReference type="PATRIC" id="fig|467210.3.peg.1463"/>
<keyword evidence="4" id="KW-1185">Reference proteome</keyword>
<dbReference type="Proteomes" id="UP000070394">
    <property type="component" value="Unassembled WGS sequence"/>
</dbReference>
<dbReference type="InterPro" id="IPR002767">
    <property type="entry name" value="Thiamine_BP"/>
</dbReference>
<dbReference type="GO" id="GO:0005829">
    <property type="term" value="C:cytosol"/>
    <property type="evidence" value="ECO:0007669"/>
    <property type="project" value="TreeGrafter"/>
</dbReference>
<reference evidence="4" key="1">
    <citation type="submission" date="2016-01" db="EMBL/GenBank/DDBJ databases">
        <authorList>
            <person name="Mitreva M."/>
            <person name="Pepin K.H."/>
            <person name="Mihindukulasuriya K.A."/>
            <person name="Fulton R."/>
            <person name="Fronick C."/>
            <person name="O'Laughlin M."/>
            <person name="Miner T."/>
            <person name="Herter B."/>
            <person name="Rosa B.A."/>
            <person name="Cordes M."/>
            <person name="Tomlinson C."/>
            <person name="Wollam A."/>
            <person name="Palsikar V.B."/>
            <person name="Mardis E.R."/>
            <person name="Wilson R.K."/>
        </authorList>
    </citation>
    <scope>NUCLEOTIDE SEQUENCE [LARGE SCALE GENOMIC DNA]</scope>
    <source>
        <strain evidence="4">DNF00896</strain>
    </source>
</reference>
<dbReference type="AlphaFoldDB" id="A0A133ZPN1"/>
<dbReference type="InterPro" id="IPR051614">
    <property type="entry name" value="UPF0045_domain"/>
</dbReference>